<gene>
    <name evidence="2" type="ORF">D3878_19185</name>
</gene>
<evidence type="ECO:0000256" key="1">
    <source>
        <dbReference type="SAM" id="Phobius"/>
    </source>
</evidence>
<comment type="caution">
    <text evidence="2">The sequence shown here is derived from an EMBL/GenBank/DDBJ whole genome shotgun (WGS) entry which is preliminary data.</text>
</comment>
<keyword evidence="3" id="KW-1185">Reference proteome</keyword>
<dbReference type="EMBL" id="QYUQ01000002">
    <property type="protein sequence ID" value="RJG03456.1"/>
    <property type="molecule type" value="Genomic_DNA"/>
</dbReference>
<feature type="transmembrane region" description="Helical" evidence="1">
    <location>
        <begin position="24"/>
        <end position="45"/>
    </location>
</feature>
<keyword evidence="1" id="KW-1133">Transmembrane helix</keyword>
<feature type="transmembrane region" description="Helical" evidence="1">
    <location>
        <begin position="57"/>
        <end position="79"/>
    </location>
</feature>
<evidence type="ECO:0000313" key="3">
    <source>
        <dbReference type="Proteomes" id="UP000266327"/>
    </source>
</evidence>
<keyword evidence="1" id="KW-0812">Transmembrane</keyword>
<accession>A0A3A3GMD1</accession>
<protein>
    <submittedName>
        <fullName evidence="2">Uncharacterized protein</fullName>
    </submittedName>
</protein>
<organism evidence="2 3">
    <name type="scientific">Noviherbaspirillum sedimenti</name>
    <dbReference type="NCBI Taxonomy" id="2320865"/>
    <lineage>
        <taxon>Bacteria</taxon>
        <taxon>Pseudomonadati</taxon>
        <taxon>Pseudomonadota</taxon>
        <taxon>Betaproteobacteria</taxon>
        <taxon>Burkholderiales</taxon>
        <taxon>Oxalobacteraceae</taxon>
        <taxon>Noviherbaspirillum</taxon>
    </lineage>
</organism>
<keyword evidence="1" id="KW-0472">Membrane</keyword>
<proteinExistence type="predicted"/>
<sequence length="90" mass="9564">MEIWFALIVLSAMAGVACAGILRGRIGLVCSGAVPWVGLLGWLLYNEYFVPYRGGGASMWPVAQLFAGSVAALVGVVSYKVFKRLLKEGA</sequence>
<evidence type="ECO:0000313" key="2">
    <source>
        <dbReference type="EMBL" id="RJG03456.1"/>
    </source>
</evidence>
<dbReference type="Proteomes" id="UP000266327">
    <property type="component" value="Unassembled WGS sequence"/>
</dbReference>
<name>A0A3A3GMD1_9BURK</name>
<reference evidence="3" key="1">
    <citation type="submission" date="2018-09" db="EMBL/GenBank/DDBJ databases">
        <authorList>
            <person name="Zhu H."/>
        </authorList>
    </citation>
    <scope>NUCLEOTIDE SEQUENCE [LARGE SCALE GENOMIC DNA]</scope>
    <source>
        <strain evidence="3">K1S02-23</strain>
    </source>
</reference>
<dbReference type="AlphaFoldDB" id="A0A3A3GMD1"/>